<gene>
    <name evidence="2" type="ordered locus">Awo_c10030</name>
</gene>
<keyword evidence="3" id="KW-1185">Reference proteome</keyword>
<reference evidence="2 3" key="2">
    <citation type="journal article" date="2012" name="PLoS ONE">
        <title>An ancient pathway combining carbon dioxide fixation with the generation and utilization of a sodium ion gradient for ATP synthesis.</title>
        <authorList>
            <person name="Poehlein A."/>
            <person name="Schmidt S."/>
            <person name="Kaster A.K."/>
            <person name="Goenrich M."/>
            <person name="Vollmers J."/>
            <person name="Thurmer A."/>
            <person name="Bertsch J."/>
            <person name="Schuchmann K."/>
            <person name="Voigt B."/>
            <person name="Hecker M."/>
            <person name="Daniel R."/>
            <person name="Thauer R.K."/>
            <person name="Gottschalk G."/>
            <person name="Muller V."/>
        </authorList>
    </citation>
    <scope>NUCLEOTIDE SEQUENCE [LARGE SCALE GENOMIC DNA]</scope>
    <source>
        <strain evidence="3">ATCC 29683 / DSM 1030 / JCM 2381 / KCTC 1655 / WB1</strain>
    </source>
</reference>
<dbReference type="Proteomes" id="UP000007177">
    <property type="component" value="Chromosome"/>
</dbReference>
<dbReference type="STRING" id="931626.Awo_c10030"/>
<dbReference type="eggNOG" id="ENOG50349V9">
    <property type="taxonomic scope" value="Bacteria"/>
</dbReference>
<dbReference type="RefSeq" id="WP_014355392.1">
    <property type="nucleotide sequence ID" value="NC_016894.1"/>
</dbReference>
<evidence type="ECO:0000256" key="1">
    <source>
        <dbReference type="SAM" id="Phobius"/>
    </source>
</evidence>
<dbReference type="KEGG" id="awo:Awo_c10030"/>
<keyword evidence="1" id="KW-0812">Transmembrane</keyword>
<keyword evidence="1" id="KW-1133">Transmembrane helix</keyword>
<accession>H6LCK7</accession>
<feature type="transmembrane region" description="Helical" evidence="1">
    <location>
        <begin position="12"/>
        <end position="31"/>
    </location>
</feature>
<protein>
    <submittedName>
        <fullName evidence="2">Uncharacterized protein</fullName>
    </submittedName>
</protein>
<dbReference type="AlphaFoldDB" id="H6LCK7"/>
<evidence type="ECO:0000313" key="3">
    <source>
        <dbReference type="Proteomes" id="UP000007177"/>
    </source>
</evidence>
<dbReference type="OrthoDB" id="2084411at2"/>
<dbReference type="HOGENOM" id="CLU_2327428_0_0_9"/>
<evidence type="ECO:0000313" key="2">
    <source>
        <dbReference type="EMBL" id="AFA47789.1"/>
    </source>
</evidence>
<reference evidence="3" key="1">
    <citation type="submission" date="2011-07" db="EMBL/GenBank/DDBJ databases">
        <title>Complete genome sequence of Acetobacterium woodii.</title>
        <authorList>
            <person name="Poehlein A."/>
            <person name="Schmidt S."/>
            <person name="Kaster A.-K."/>
            <person name="Goenrich M."/>
            <person name="Vollmers J."/>
            <person name="Thuermer A."/>
            <person name="Gottschalk G."/>
            <person name="Thauer R.K."/>
            <person name="Daniel R."/>
            <person name="Mueller V."/>
        </authorList>
    </citation>
    <scope>NUCLEOTIDE SEQUENCE [LARGE SCALE GENOMIC DNA]</scope>
    <source>
        <strain evidence="3">ATCC 29683 / DSM 1030 / JCM 2381 / KCTC 1655 / WB1</strain>
    </source>
</reference>
<sequence length="98" mass="10957">MKKLLESHKVKLLILATVISLLVGVFTIRAGDFEHVFYFGFPGAFITLHQYNSAFPAGVGINPVQFLGNVGVIWLMLFCLSKAFRKLALMVQKKKDDV</sequence>
<proteinExistence type="predicted"/>
<keyword evidence="1" id="KW-0472">Membrane</keyword>
<organism evidence="2 3">
    <name type="scientific">Acetobacterium woodii (strain ATCC 29683 / DSM 1030 / JCM 2381 / KCTC 1655 / WB1)</name>
    <dbReference type="NCBI Taxonomy" id="931626"/>
    <lineage>
        <taxon>Bacteria</taxon>
        <taxon>Bacillati</taxon>
        <taxon>Bacillota</taxon>
        <taxon>Clostridia</taxon>
        <taxon>Eubacteriales</taxon>
        <taxon>Eubacteriaceae</taxon>
        <taxon>Acetobacterium</taxon>
    </lineage>
</organism>
<feature type="transmembrane region" description="Helical" evidence="1">
    <location>
        <begin position="66"/>
        <end position="84"/>
    </location>
</feature>
<dbReference type="EMBL" id="CP002987">
    <property type="protein sequence ID" value="AFA47789.1"/>
    <property type="molecule type" value="Genomic_DNA"/>
</dbReference>
<name>H6LCK7_ACEWD</name>